<evidence type="ECO:0000313" key="5">
    <source>
        <dbReference type="Proteomes" id="UP000483802"/>
    </source>
</evidence>
<reference evidence="4 5" key="1">
    <citation type="submission" date="2019-11" db="EMBL/GenBank/DDBJ databases">
        <title>Streptomyces typhae sp. nov., a novel endophytic actinomycete isolated from the root of cattail pollen (Typha angustifolia L.).</title>
        <authorList>
            <person name="Peng C."/>
        </authorList>
    </citation>
    <scope>NUCLEOTIDE SEQUENCE [LARGE SCALE GENOMIC DNA]</scope>
    <source>
        <strain evidence="5">p1417</strain>
    </source>
</reference>
<comment type="similarity">
    <text evidence="1 2">Belongs to the phD/YefM antitoxin family.</text>
</comment>
<dbReference type="InterPro" id="IPR036165">
    <property type="entry name" value="YefM-like_sf"/>
</dbReference>
<dbReference type="Proteomes" id="UP000483802">
    <property type="component" value="Unassembled WGS sequence"/>
</dbReference>
<comment type="function">
    <text evidence="2">Antitoxin component of a type II toxin-antitoxin (TA) system.</text>
</comment>
<gene>
    <name evidence="4" type="ORF">GPA10_17960</name>
</gene>
<accession>A0A6L6WYQ8</accession>
<dbReference type="Pfam" id="PF02604">
    <property type="entry name" value="PhdYeFM_antitox"/>
    <property type="match status" value="1"/>
</dbReference>
<sequence>METTARNFNQRSSQILAAAERGETITVTKNGRPVARVVPIDADEVPPYSTEPMGDMEIPDIGTGPDLTDEDIEEALKGMGS</sequence>
<protein>
    <recommendedName>
        <fullName evidence="2">Antitoxin</fullName>
    </recommendedName>
</protein>
<dbReference type="NCBIfam" id="TIGR01552">
    <property type="entry name" value="phd_fam"/>
    <property type="match status" value="1"/>
</dbReference>
<name>A0A6L6WYQ8_9ACTN</name>
<dbReference type="InterPro" id="IPR006442">
    <property type="entry name" value="Antitoxin_Phd/YefM"/>
</dbReference>
<dbReference type="Gene3D" id="3.40.1620.10">
    <property type="entry name" value="YefM-like domain"/>
    <property type="match status" value="1"/>
</dbReference>
<dbReference type="RefSeq" id="WP_157166403.1">
    <property type="nucleotide sequence ID" value="NZ_WPNZ01000009.1"/>
</dbReference>
<organism evidence="4 5">
    <name type="scientific">Streptomyces typhae</name>
    <dbReference type="NCBI Taxonomy" id="2681492"/>
    <lineage>
        <taxon>Bacteria</taxon>
        <taxon>Bacillati</taxon>
        <taxon>Actinomycetota</taxon>
        <taxon>Actinomycetes</taxon>
        <taxon>Kitasatosporales</taxon>
        <taxon>Streptomycetaceae</taxon>
        <taxon>Streptomyces</taxon>
    </lineage>
</organism>
<evidence type="ECO:0000256" key="1">
    <source>
        <dbReference type="ARBA" id="ARBA00009981"/>
    </source>
</evidence>
<comment type="caution">
    <text evidence="4">The sequence shown here is derived from an EMBL/GenBank/DDBJ whole genome shotgun (WGS) entry which is preliminary data.</text>
</comment>
<keyword evidence="5" id="KW-1185">Reference proteome</keyword>
<feature type="region of interest" description="Disordered" evidence="3">
    <location>
        <begin position="44"/>
        <end position="68"/>
    </location>
</feature>
<dbReference type="AlphaFoldDB" id="A0A6L6WYQ8"/>
<evidence type="ECO:0000256" key="3">
    <source>
        <dbReference type="SAM" id="MobiDB-lite"/>
    </source>
</evidence>
<evidence type="ECO:0000256" key="2">
    <source>
        <dbReference type="RuleBase" id="RU362080"/>
    </source>
</evidence>
<dbReference type="SUPFAM" id="SSF143120">
    <property type="entry name" value="YefM-like"/>
    <property type="match status" value="1"/>
</dbReference>
<evidence type="ECO:0000313" key="4">
    <source>
        <dbReference type="EMBL" id="MVO86597.1"/>
    </source>
</evidence>
<proteinExistence type="inferred from homology"/>
<dbReference type="EMBL" id="WPNZ01000009">
    <property type="protein sequence ID" value="MVO86597.1"/>
    <property type="molecule type" value="Genomic_DNA"/>
</dbReference>